<dbReference type="EMBL" id="OX597817">
    <property type="protein sequence ID" value="CAI9720772.1"/>
    <property type="molecule type" value="Genomic_DNA"/>
</dbReference>
<feature type="transmembrane region" description="Helical" evidence="1">
    <location>
        <begin position="161"/>
        <end position="185"/>
    </location>
</feature>
<organism evidence="2 3">
    <name type="scientific">Octopus vulgaris</name>
    <name type="common">Common octopus</name>
    <dbReference type="NCBI Taxonomy" id="6645"/>
    <lineage>
        <taxon>Eukaryota</taxon>
        <taxon>Metazoa</taxon>
        <taxon>Spiralia</taxon>
        <taxon>Lophotrochozoa</taxon>
        <taxon>Mollusca</taxon>
        <taxon>Cephalopoda</taxon>
        <taxon>Coleoidea</taxon>
        <taxon>Octopodiformes</taxon>
        <taxon>Octopoda</taxon>
        <taxon>Incirrata</taxon>
        <taxon>Octopodidae</taxon>
        <taxon>Octopus</taxon>
    </lineage>
</organism>
<evidence type="ECO:0000313" key="3">
    <source>
        <dbReference type="Proteomes" id="UP001162480"/>
    </source>
</evidence>
<evidence type="ECO:0000256" key="1">
    <source>
        <dbReference type="SAM" id="Phobius"/>
    </source>
</evidence>
<name>A0AA36F199_OCTVU</name>
<dbReference type="PROSITE" id="PS51257">
    <property type="entry name" value="PROKAR_LIPOPROTEIN"/>
    <property type="match status" value="1"/>
</dbReference>
<keyword evidence="1" id="KW-1133">Transmembrane helix</keyword>
<gene>
    <name evidence="2" type="ORF">OCTVUL_1B031075</name>
</gene>
<accession>A0AA36F199</accession>
<feature type="transmembrane region" description="Helical" evidence="1">
    <location>
        <begin position="103"/>
        <end position="120"/>
    </location>
</feature>
<sequence length="285" mass="30914">MKLVASRSSVVDGMKIHSVFLVLFSALSCKLTSSLSALSGKLTSFHCLYYPVIKFFPLSVLSGKLNVSPYCNTVVTIILSFCSLSIVYIILLPCLLLSCKLTVSPYCNTVVTIILSFYSLPLSVLSCKLNSFHCLLLSCKLNSSLSALSCKLNVSPYCNTVVTIILSFYSLPLSVLSCKLTINFFPMSALSSKLTSSLSALSCKLTVSTYCHTVFTIILSFYSLSIVSIIRLPCLLYPVINFFPLSLLSGKLNSSLSALSCKLTSSLSALSCKLTVSTYCHTVYP</sequence>
<evidence type="ECO:0000313" key="2">
    <source>
        <dbReference type="EMBL" id="CAI9720772.1"/>
    </source>
</evidence>
<keyword evidence="1" id="KW-0812">Transmembrane</keyword>
<reference evidence="2" key="1">
    <citation type="submission" date="2023-08" db="EMBL/GenBank/DDBJ databases">
        <authorList>
            <person name="Alioto T."/>
            <person name="Alioto T."/>
            <person name="Gomez Garrido J."/>
        </authorList>
    </citation>
    <scope>NUCLEOTIDE SEQUENCE</scope>
</reference>
<dbReference type="Proteomes" id="UP001162480">
    <property type="component" value="Chromosome 4"/>
</dbReference>
<proteinExistence type="predicted"/>
<dbReference type="AlphaFoldDB" id="A0AA36F199"/>
<keyword evidence="3" id="KW-1185">Reference proteome</keyword>
<keyword evidence="1" id="KW-0472">Membrane</keyword>
<feature type="transmembrane region" description="Helical" evidence="1">
    <location>
        <begin position="74"/>
        <end position="96"/>
    </location>
</feature>
<protein>
    <submittedName>
        <fullName evidence="2">Uncharacterized protein</fullName>
    </submittedName>
</protein>